<evidence type="ECO:0008006" key="5">
    <source>
        <dbReference type="Google" id="ProtNLM"/>
    </source>
</evidence>
<feature type="transmembrane region" description="Helical" evidence="2">
    <location>
        <begin position="32"/>
        <end position="58"/>
    </location>
</feature>
<accession>A0ABW1TRF8</accession>
<keyword evidence="2" id="KW-1133">Transmembrane helix</keyword>
<feature type="region of interest" description="Disordered" evidence="1">
    <location>
        <begin position="63"/>
        <end position="83"/>
    </location>
</feature>
<sequence length="83" mass="9473">MKMFKAWLWMVSLSGLIIGVTIWLMVSWADLIWLKALIGLVGMATATAADLAALWLTWGRHRPLSPREDEDVDDHETQKKPLR</sequence>
<name>A0ABW1TRF8_9LACO</name>
<keyword evidence="2" id="KW-0812">Transmembrane</keyword>
<evidence type="ECO:0000256" key="2">
    <source>
        <dbReference type="SAM" id="Phobius"/>
    </source>
</evidence>
<evidence type="ECO:0000313" key="3">
    <source>
        <dbReference type="EMBL" id="MFC6275569.1"/>
    </source>
</evidence>
<reference evidence="4" key="1">
    <citation type="journal article" date="2019" name="Int. J. Syst. Evol. Microbiol.">
        <title>The Global Catalogue of Microorganisms (GCM) 10K type strain sequencing project: providing services to taxonomists for standard genome sequencing and annotation.</title>
        <authorList>
            <consortium name="The Broad Institute Genomics Platform"/>
            <consortium name="The Broad Institute Genome Sequencing Center for Infectious Disease"/>
            <person name="Wu L."/>
            <person name="Ma J."/>
        </authorList>
    </citation>
    <scope>NUCLEOTIDE SEQUENCE [LARGE SCALE GENOMIC DNA]</scope>
    <source>
        <strain evidence="4">CCM 8907</strain>
    </source>
</reference>
<protein>
    <recommendedName>
        <fullName evidence="5">DUF2929 family protein</fullName>
    </recommendedName>
</protein>
<evidence type="ECO:0000313" key="4">
    <source>
        <dbReference type="Proteomes" id="UP001596191"/>
    </source>
</evidence>
<evidence type="ECO:0000256" key="1">
    <source>
        <dbReference type="SAM" id="MobiDB-lite"/>
    </source>
</evidence>
<dbReference type="EMBL" id="JBHSSJ010000012">
    <property type="protein sequence ID" value="MFC6275569.1"/>
    <property type="molecule type" value="Genomic_DNA"/>
</dbReference>
<feature type="transmembrane region" description="Helical" evidence="2">
    <location>
        <begin position="7"/>
        <end position="26"/>
    </location>
</feature>
<keyword evidence="4" id="KW-1185">Reference proteome</keyword>
<keyword evidence="2" id="KW-0472">Membrane</keyword>
<comment type="caution">
    <text evidence="3">The sequence shown here is derived from an EMBL/GenBank/DDBJ whole genome shotgun (WGS) entry which is preliminary data.</text>
</comment>
<gene>
    <name evidence="3" type="ORF">ACFQET_08595</name>
</gene>
<organism evidence="3 4">
    <name type="scientific">Levilactobacillus tangyuanensis</name>
    <dbReference type="NCBI Taxonomy" id="2486021"/>
    <lineage>
        <taxon>Bacteria</taxon>
        <taxon>Bacillati</taxon>
        <taxon>Bacillota</taxon>
        <taxon>Bacilli</taxon>
        <taxon>Lactobacillales</taxon>
        <taxon>Lactobacillaceae</taxon>
        <taxon>Levilactobacillus</taxon>
    </lineage>
</organism>
<proteinExistence type="predicted"/>
<dbReference type="RefSeq" id="WP_125643196.1">
    <property type="nucleotide sequence ID" value="NZ_JBHSSJ010000012.1"/>
</dbReference>
<dbReference type="Proteomes" id="UP001596191">
    <property type="component" value="Unassembled WGS sequence"/>
</dbReference>